<gene>
    <name evidence="3" type="primary">Pycard_0</name>
    <name evidence="3" type="ORF">GTO96_0006584</name>
</gene>
<feature type="region of interest" description="Disordered" evidence="1">
    <location>
        <begin position="97"/>
        <end position="116"/>
    </location>
</feature>
<accession>A0A8X7XJY9</accession>
<evidence type="ECO:0000313" key="3">
    <source>
        <dbReference type="EMBL" id="KAG2470595.1"/>
    </source>
</evidence>
<protein>
    <submittedName>
        <fullName evidence="3">ASC protein</fullName>
    </submittedName>
</protein>
<dbReference type="SUPFAM" id="SSF47986">
    <property type="entry name" value="DEATH domain"/>
    <property type="match status" value="1"/>
</dbReference>
<dbReference type="CDD" id="cd08321">
    <property type="entry name" value="Pyrin_ASC-like"/>
    <property type="match status" value="1"/>
</dbReference>
<evidence type="ECO:0000256" key="1">
    <source>
        <dbReference type="SAM" id="MobiDB-lite"/>
    </source>
</evidence>
<dbReference type="SMART" id="SM01289">
    <property type="entry name" value="PYRIN"/>
    <property type="match status" value="1"/>
</dbReference>
<dbReference type="EMBL" id="JAATIS010000094">
    <property type="protein sequence ID" value="KAG2470595.1"/>
    <property type="molecule type" value="Genomic_DNA"/>
</dbReference>
<feature type="non-terminal residue" evidence="3">
    <location>
        <position position="170"/>
    </location>
</feature>
<dbReference type="InterPro" id="IPR004020">
    <property type="entry name" value="DAPIN"/>
</dbReference>
<dbReference type="InterPro" id="IPR011029">
    <property type="entry name" value="DEATH-like_dom_sf"/>
</dbReference>
<dbReference type="Proteomes" id="UP000886611">
    <property type="component" value="Unassembled WGS sequence"/>
</dbReference>
<proteinExistence type="predicted"/>
<evidence type="ECO:0000313" key="4">
    <source>
        <dbReference type="Proteomes" id="UP000886611"/>
    </source>
</evidence>
<keyword evidence="4" id="KW-1185">Reference proteome</keyword>
<evidence type="ECO:0000259" key="2">
    <source>
        <dbReference type="PROSITE" id="PS50824"/>
    </source>
</evidence>
<dbReference type="AlphaFoldDB" id="A0A8X7XJY9"/>
<name>A0A8X7XJY9_POLSE</name>
<reference evidence="3 4" key="1">
    <citation type="journal article" date="2021" name="Cell">
        <title>Tracing the genetic footprints of vertebrate landing in non-teleost ray-finned fishes.</title>
        <authorList>
            <person name="Bi X."/>
            <person name="Wang K."/>
            <person name="Yang L."/>
            <person name="Pan H."/>
            <person name="Jiang H."/>
            <person name="Wei Q."/>
            <person name="Fang M."/>
            <person name="Yu H."/>
            <person name="Zhu C."/>
            <person name="Cai Y."/>
            <person name="He Y."/>
            <person name="Gan X."/>
            <person name="Zeng H."/>
            <person name="Yu D."/>
            <person name="Zhu Y."/>
            <person name="Jiang H."/>
            <person name="Qiu Q."/>
            <person name="Yang H."/>
            <person name="Zhang Y.E."/>
            <person name="Wang W."/>
            <person name="Zhu M."/>
            <person name="He S."/>
            <person name="Zhang G."/>
        </authorList>
    </citation>
    <scope>NUCLEOTIDE SEQUENCE [LARGE SCALE GENOMIC DNA]</scope>
    <source>
        <strain evidence="3">Bchr_013</strain>
    </source>
</reference>
<feature type="domain" description="Pyrin" evidence="2">
    <location>
        <begin position="1"/>
        <end position="90"/>
    </location>
</feature>
<dbReference type="Pfam" id="PF02758">
    <property type="entry name" value="PYRIN"/>
    <property type="match status" value="1"/>
</dbReference>
<organism evidence="3 4">
    <name type="scientific">Polypterus senegalus</name>
    <name type="common">Senegal bichir</name>
    <dbReference type="NCBI Taxonomy" id="55291"/>
    <lineage>
        <taxon>Eukaryota</taxon>
        <taxon>Metazoa</taxon>
        <taxon>Chordata</taxon>
        <taxon>Craniata</taxon>
        <taxon>Vertebrata</taxon>
        <taxon>Euteleostomi</taxon>
        <taxon>Actinopterygii</taxon>
        <taxon>Polypteriformes</taxon>
        <taxon>Polypteridae</taxon>
        <taxon>Polypterus</taxon>
    </lineage>
</organism>
<dbReference type="PROSITE" id="PS50824">
    <property type="entry name" value="DAPIN"/>
    <property type="match status" value="1"/>
</dbReference>
<feature type="non-terminal residue" evidence="3">
    <location>
        <position position="1"/>
    </location>
</feature>
<comment type="caution">
    <text evidence="3">The sequence shown here is derived from an EMBL/GenBank/DDBJ whole genome shotgun (WGS) entry which is preliminary data.</text>
</comment>
<dbReference type="Gene3D" id="1.10.533.10">
    <property type="entry name" value="Death Domain, Fas"/>
    <property type="match status" value="1"/>
</dbReference>
<sequence>MERSIKDHIVDALDNLLEKELKRFRDVLSSQTLYEVKIARGKVEHADSIDLANLIISHHTEGKAVEVTVMVLRKIGQNQEAAELECKAVRLNPPIDLRADGRGRATPRPTPSHTFRAKCESSSVHWTPEHTGHGTSFYESERRPFDLQYIENGEVPAAPRCAVLDSLCET</sequence>